<protein>
    <submittedName>
        <fullName evidence="1">Uncharacterized protein</fullName>
    </submittedName>
</protein>
<dbReference type="RefSeq" id="WP_015247658.1">
    <property type="nucleotide sequence ID" value="NC_019892.1"/>
</dbReference>
<accession>L0DI52</accession>
<evidence type="ECO:0000313" key="1">
    <source>
        <dbReference type="EMBL" id="AGA28535.1"/>
    </source>
</evidence>
<dbReference type="eggNOG" id="COG2138">
    <property type="taxonomic scope" value="Bacteria"/>
</dbReference>
<dbReference type="KEGG" id="saci:Sinac_4338"/>
<dbReference type="SMR" id="L0DI52"/>
<keyword evidence="2" id="KW-1185">Reference proteome</keyword>
<dbReference type="STRING" id="886293.Sinac_4338"/>
<name>L0DI52_SINAD</name>
<reference evidence="1 2" key="1">
    <citation type="submission" date="2012-02" db="EMBL/GenBank/DDBJ databases">
        <title>Complete sequence of chromosome of Singulisphaera acidiphila DSM 18658.</title>
        <authorList>
            <consortium name="US DOE Joint Genome Institute (JGI-PGF)"/>
            <person name="Lucas S."/>
            <person name="Copeland A."/>
            <person name="Lapidus A."/>
            <person name="Glavina del Rio T."/>
            <person name="Dalin E."/>
            <person name="Tice H."/>
            <person name="Bruce D."/>
            <person name="Goodwin L."/>
            <person name="Pitluck S."/>
            <person name="Peters L."/>
            <person name="Ovchinnikova G."/>
            <person name="Chertkov O."/>
            <person name="Kyrpides N."/>
            <person name="Mavromatis K."/>
            <person name="Ivanova N."/>
            <person name="Brettin T."/>
            <person name="Detter J.C."/>
            <person name="Han C."/>
            <person name="Larimer F."/>
            <person name="Land M."/>
            <person name="Hauser L."/>
            <person name="Markowitz V."/>
            <person name="Cheng J.-F."/>
            <person name="Hugenholtz P."/>
            <person name="Woyke T."/>
            <person name="Wu D."/>
            <person name="Tindall B."/>
            <person name="Pomrenke H."/>
            <person name="Brambilla E."/>
            <person name="Klenk H.-P."/>
            <person name="Eisen J.A."/>
        </authorList>
    </citation>
    <scope>NUCLEOTIDE SEQUENCE [LARGE SCALE GENOMIC DNA]</scope>
    <source>
        <strain evidence="2">ATCC BAA-1392 / DSM 18658 / VKM B-2454 / MOB10</strain>
    </source>
</reference>
<proteinExistence type="predicted"/>
<dbReference type="SUPFAM" id="SSF53800">
    <property type="entry name" value="Chelatase"/>
    <property type="match status" value="1"/>
</dbReference>
<dbReference type="HOGENOM" id="CLU_450468_0_0_0"/>
<dbReference type="Gene3D" id="3.40.50.1400">
    <property type="match status" value="1"/>
</dbReference>
<gene>
    <name evidence="1" type="ordered locus">Sinac_4338</name>
</gene>
<sequence length="606" mass="67038">MVRPIFILTTDLRPGEAAAWASMNAQAASLQAFAERALGISTKVDLACLPARSTEDPGEYQIGRVIDRCVGDGASILFVMPAAFDLNIWQRTMLGEELGAARRRHAGVSIHHDSVDPTHALLVDCFAGQILRALDERGVAPRNAGLVLVADGQGEPATRADSYRLMRLLWEQAGLGRGEVGFVRHPQPFLPDTLDRCLSEPLDWFLLPQRQWDGELCDFARVMLDDYQRAHPETAGWRLLDPPRDHPAILAWLEQRMLRLWQEKRAREAARIPSARNEPPPAQAGVWSGADWVPAGEAQIRPRAGCVTRARDSAALAEILARVLPQAERYLVKVTWHGYAPGTYTGPQALDLLLGSLPGRAVLLEGHTSSRNVGGEQIDWDADAERHRTWVRQQDIEFLRRTGLAEVIARHGAQYLNVTEAWWDGACAPAEDVWTALGGVGLRNPELAGFVPSALMELRGIPLISFARFKGPTRLGISNLFGLIPHPLRTEWHGPDITHFASVCCDLARLYGSFFPLFGLVEAFDSAVRWDRKGLYRSRWGNYDLVLTDGLFTVSEGLVGADLLASRLQGQDVRRSGFYDVVRDQLGWSQAEAEMALPSDLQASLV</sequence>
<dbReference type="Proteomes" id="UP000010798">
    <property type="component" value="Chromosome"/>
</dbReference>
<dbReference type="AlphaFoldDB" id="L0DI52"/>
<dbReference type="EMBL" id="CP003364">
    <property type="protein sequence ID" value="AGA28535.1"/>
    <property type="molecule type" value="Genomic_DNA"/>
</dbReference>
<evidence type="ECO:0000313" key="2">
    <source>
        <dbReference type="Proteomes" id="UP000010798"/>
    </source>
</evidence>
<organism evidence="1 2">
    <name type="scientific">Singulisphaera acidiphila (strain ATCC BAA-1392 / DSM 18658 / VKM B-2454 / MOB10)</name>
    <dbReference type="NCBI Taxonomy" id="886293"/>
    <lineage>
        <taxon>Bacteria</taxon>
        <taxon>Pseudomonadati</taxon>
        <taxon>Planctomycetota</taxon>
        <taxon>Planctomycetia</taxon>
        <taxon>Isosphaerales</taxon>
        <taxon>Isosphaeraceae</taxon>
        <taxon>Singulisphaera</taxon>
    </lineage>
</organism>